<dbReference type="CDD" id="cd01651">
    <property type="entry name" value="RT_G2_intron"/>
    <property type="match status" value="1"/>
</dbReference>
<proteinExistence type="predicted"/>
<dbReference type="SUPFAM" id="SSF56672">
    <property type="entry name" value="DNA/RNA polymerases"/>
    <property type="match status" value="1"/>
</dbReference>
<accession>A0ABX3CMU1</accession>
<protein>
    <submittedName>
        <fullName evidence="2">Group II intron reverse transcriptase/maturase</fullName>
    </submittedName>
</protein>
<organism evidence="2 3">
    <name type="scientific">Cytobacillus oceanisediminis</name>
    <dbReference type="NCBI Taxonomy" id="665099"/>
    <lineage>
        <taxon>Bacteria</taxon>
        <taxon>Bacillati</taxon>
        <taxon>Bacillota</taxon>
        <taxon>Bacilli</taxon>
        <taxon>Bacillales</taxon>
        <taxon>Bacillaceae</taxon>
        <taxon>Cytobacillus</taxon>
    </lineage>
</organism>
<keyword evidence="2" id="KW-0808">Transferase</keyword>
<dbReference type="InterPro" id="IPR000477">
    <property type="entry name" value="RT_dom"/>
</dbReference>
<evidence type="ECO:0000313" key="3">
    <source>
        <dbReference type="Proteomes" id="UP000180194"/>
    </source>
</evidence>
<name>A0ABX3CMU1_9BACI</name>
<dbReference type="EMBL" id="MBRJ01000040">
    <property type="protein sequence ID" value="OHX44819.1"/>
    <property type="molecule type" value="Genomic_DNA"/>
</dbReference>
<dbReference type="PANTHER" id="PTHR34047">
    <property type="entry name" value="NUCLEAR INTRON MATURASE 1, MITOCHONDRIAL-RELATED"/>
    <property type="match status" value="1"/>
</dbReference>
<comment type="caution">
    <text evidence="2">The sequence shown here is derived from an EMBL/GenBank/DDBJ whole genome shotgun (WGS) entry which is preliminary data.</text>
</comment>
<dbReference type="InterPro" id="IPR030931">
    <property type="entry name" value="Group_II_RT_mat"/>
</dbReference>
<reference evidence="2 3" key="1">
    <citation type="submission" date="2016-07" db="EMBL/GenBank/DDBJ databases">
        <title>Bacillus oceanisediminis whole genome.</title>
        <authorList>
            <person name="Pal Y."/>
            <person name="Verma A."/>
            <person name="Mual P."/>
            <person name="Srinivasan K."/>
        </authorList>
    </citation>
    <scope>NUCLEOTIDE SEQUENCE [LARGE SCALE GENOMIC DNA]</scope>
    <source>
        <strain evidence="2 3">Bhandara28</strain>
    </source>
</reference>
<dbReference type="InterPro" id="IPR043502">
    <property type="entry name" value="DNA/RNA_pol_sf"/>
</dbReference>
<dbReference type="InterPro" id="IPR051083">
    <property type="entry name" value="GrpII_Intron_Splice-Mob/Def"/>
</dbReference>
<dbReference type="GO" id="GO:0003964">
    <property type="term" value="F:RNA-directed DNA polymerase activity"/>
    <property type="evidence" value="ECO:0007669"/>
    <property type="project" value="UniProtKB-KW"/>
</dbReference>
<keyword evidence="2" id="KW-0695">RNA-directed DNA polymerase</keyword>
<evidence type="ECO:0000313" key="2">
    <source>
        <dbReference type="EMBL" id="OHX44819.1"/>
    </source>
</evidence>
<dbReference type="NCBIfam" id="TIGR04416">
    <property type="entry name" value="group_II_RT_mat"/>
    <property type="match status" value="1"/>
</dbReference>
<dbReference type="PANTHER" id="PTHR34047:SF8">
    <property type="entry name" value="PROTEIN YKFC"/>
    <property type="match status" value="1"/>
</dbReference>
<dbReference type="Gene3D" id="1.10.30.50">
    <property type="match status" value="1"/>
</dbReference>
<dbReference type="PROSITE" id="PS50878">
    <property type="entry name" value="RT_POL"/>
    <property type="match status" value="1"/>
</dbReference>
<dbReference type="Proteomes" id="UP000180194">
    <property type="component" value="Unassembled WGS sequence"/>
</dbReference>
<feature type="domain" description="Reverse transcriptase" evidence="1">
    <location>
        <begin position="81"/>
        <end position="343"/>
    </location>
</feature>
<gene>
    <name evidence="2" type="ORF">BBV17_25295</name>
</gene>
<dbReference type="Pfam" id="PF00078">
    <property type="entry name" value="RVT_1"/>
    <property type="match status" value="1"/>
</dbReference>
<dbReference type="CDD" id="cd00085">
    <property type="entry name" value="HNHc"/>
    <property type="match status" value="1"/>
</dbReference>
<keyword evidence="2" id="KW-0548">Nucleotidyltransferase</keyword>
<evidence type="ECO:0000259" key="1">
    <source>
        <dbReference type="PROSITE" id="PS50878"/>
    </source>
</evidence>
<dbReference type="InterPro" id="IPR003615">
    <property type="entry name" value="HNH_nuc"/>
</dbReference>
<sequence length="653" mass="76091">MNSKKKLRHNEYYGVQELLDNLYSQSQEGEKFYNLIELMATKENIRLAYRNIKRNTGSKTKGTDGITIKDLEKLNVEEVVTKIRNMFQFYRPQPVRRKMIPKPNGKERPLGIPTMWDRLFQQCILQILEPICEAKFHPHSYGFRPNRSTKHAIARVTQLINITGTHFCVDVDIKGFFDNVNHGKLLKQMWAIGIRDKRLLSIISAMLKAEISGEGKPTKGTLQGGILSPLLSNIVLNELDWWVSSQWESFPAKCIRGVNKGKPYSVNDKKYRALRTNSKLKELFIVRYADDFKILCRTASQAKLIQLAVKDFLKTRLKLDCSEEKSKIVNLKKRYSEFLGIKLRVKLKSKRTVAKKVKVSDTAVDNPKRVKTTGRCRKLTRLSTEYDQKWVVTSNMTEKAKNNAVLKIKDAIKIIQRNPNRQKVSNYNSVIYGIQNYYNMATNITEDLQDIDFLCRQTLKNRLKDRWSSQNDLKYDKYLAERYKGYNWKKKAIQNKILAPIFAQRHVSPMNIGKDICDFTVKGRKAIHERLIKIDPNILHYVMSKYNPEKSIEYNDNRISKFISQNGKCAITKEVLGKQGWECHHIIPFRETGDDRYQNLIILVDEIHKMIRIKSEAKLMQVIQKYSLNKEQIDKINFLRKFEGMPLIGKVAI</sequence>
<dbReference type="SMART" id="SM00507">
    <property type="entry name" value="HNHc"/>
    <property type="match status" value="1"/>
</dbReference>
<keyword evidence="3" id="KW-1185">Reference proteome</keyword>